<proteinExistence type="predicted"/>
<organism evidence="1 2">
    <name type="scientific">Panaeolus cyanescens</name>
    <dbReference type="NCBI Taxonomy" id="181874"/>
    <lineage>
        <taxon>Eukaryota</taxon>
        <taxon>Fungi</taxon>
        <taxon>Dikarya</taxon>
        <taxon>Basidiomycota</taxon>
        <taxon>Agaricomycotina</taxon>
        <taxon>Agaricomycetes</taxon>
        <taxon>Agaricomycetidae</taxon>
        <taxon>Agaricales</taxon>
        <taxon>Agaricineae</taxon>
        <taxon>Galeropsidaceae</taxon>
        <taxon>Panaeolus</taxon>
    </lineage>
</organism>
<name>A0A409YP31_9AGAR</name>
<dbReference type="InParanoid" id="A0A409YP31"/>
<evidence type="ECO:0000313" key="1">
    <source>
        <dbReference type="EMBL" id="PPR04821.1"/>
    </source>
</evidence>
<gene>
    <name evidence="1" type="ORF">CVT24_007081</name>
</gene>
<dbReference type="AlphaFoldDB" id="A0A409YP31"/>
<dbReference type="EMBL" id="NHTK01000890">
    <property type="protein sequence ID" value="PPR04821.1"/>
    <property type="molecule type" value="Genomic_DNA"/>
</dbReference>
<dbReference type="Proteomes" id="UP000284842">
    <property type="component" value="Unassembled WGS sequence"/>
</dbReference>
<accession>A0A409YP31</accession>
<protein>
    <recommendedName>
        <fullName evidence="3">F-box domain-containing protein</fullName>
    </recommendedName>
</protein>
<reference evidence="1 2" key="1">
    <citation type="journal article" date="2018" name="Evol. Lett.">
        <title>Horizontal gene cluster transfer increased hallucinogenic mushroom diversity.</title>
        <authorList>
            <person name="Reynolds H.T."/>
            <person name="Vijayakumar V."/>
            <person name="Gluck-Thaler E."/>
            <person name="Korotkin H.B."/>
            <person name="Matheny P.B."/>
            <person name="Slot J.C."/>
        </authorList>
    </citation>
    <scope>NUCLEOTIDE SEQUENCE [LARGE SCALE GENOMIC DNA]</scope>
    <source>
        <strain evidence="1 2">2629</strain>
    </source>
</reference>
<evidence type="ECO:0000313" key="2">
    <source>
        <dbReference type="Proteomes" id="UP000284842"/>
    </source>
</evidence>
<keyword evidence="2" id="KW-1185">Reference proteome</keyword>
<evidence type="ECO:0008006" key="3">
    <source>
        <dbReference type="Google" id="ProtNLM"/>
    </source>
</evidence>
<dbReference type="OrthoDB" id="3041002at2759"/>
<sequence length="395" mass="44552">MLSLSSFPNEIKDIVVSMLAQDASARKDIVLVSAHFRKLVYRLIFRDFVLDGKCIAGFHDLMSSSFSAAAILPRIYNFALEVSPTWADQEWHALSSLLPLLALNSQIHSFSINCASSGVFGECPSRQTQPQLTAFPSVRVLKLQGLSFSQADDLEVLLFRFPNVTRIELRSVMCRWKTGDLSRVQLPGKFSAQFDVEDPQQHRKIVHWQLSEPVSSLKPDQIAALANIANSTVSSSLQSLGLSLHHLSVRFHLYDFQTFSPDDMLQTFDLSATPQLRKLSLGSSSHVLSLMPWVPAILYTLSKSDSSTLTTLEIVYASSRQIHLDRAFLRYLSFALSEPPFKALQTIHFVGYQDNPTDLSLQKLVKDLIKSVLWRWDEKSMLEFSFRKTICVCCM</sequence>
<dbReference type="STRING" id="181874.A0A409YP31"/>
<comment type="caution">
    <text evidence="1">The sequence shown here is derived from an EMBL/GenBank/DDBJ whole genome shotgun (WGS) entry which is preliminary data.</text>
</comment>